<protein>
    <submittedName>
        <fullName evidence="4">PaaI family thioesterase</fullName>
    </submittedName>
</protein>
<dbReference type="PANTHER" id="PTHR21660:SF1">
    <property type="entry name" value="ACYL-COENZYME A THIOESTERASE 13"/>
    <property type="match status" value="1"/>
</dbReference>
<dbReference type="RefSeq" id="WP_209655937.1">
    <property type="nucleotide sequence ID" value="NZ_JAGJCB010000016.1"/>
</dbReference>
<name>A0ABS4BXD5_9FLAO</name>
<dbReference type="Gene3D" id="3.10.129.10">
    <property type="entry name" value="Hotdog Thioesterase"/>
    <property type="match status" value="1"/>
</dbReference>
<dbReference type="EMBL" id="JAGJCB010000016">
    <property type="protein sequence ID" value="MBP0905053.1"/>
    <property type="molecule type" value="Genomic_DNA"/>
</dbReference>
<evidence type="ECO:0000256" key="1">
    <source>
        <dbReference type="ARBA" id="ARBA00008324"/>
    </source>
</evidence>
<dbReference type="SUPFAM" id="SSF54637">
    <property type="entry name" value="Thioesterase/thiol ester dehydrase-isomerase"/>
    <property type="match status" value="1"/>
</dbReference>
<dbReference type="InterPro" id="IPR039298">
    <property type="entry name" value="ACOT13"/>
</dbReference>
<gene>
    <name evidence="4" type="ORF">J8H85_14530</name>
</gene>
<dbReference type="Pfam" id="PF03061">
    <property type="entry name" value="4HBT"/>
    <property type="match status" value="1"/>
</dbReference>
<evidence type="ECO:0000259" key="3">
    <source>
        <dbReference type="Pfam" id="PF03061"/>
    </source>
</evidence>
<comment type="similarity">
    <text evidence="1">Belongs to the thioesterase PaaI family.</text>
</comment>
<keyword evidence="5" id="KW-1185">Reference proteome</keyword>
<proteinExistence type="inferred from homology"/>
<organism evidence="4 5">
    <name type="scientific">Mariniflexile gromovii</name>
    <dbReference type="NCBI Taxonomy" id="362523"/>
    <lineage>
        <taxon>Bacteria</taxon>
        <taxon>Pseudomonadati</taxon>
        <taxon>Bacteroidota</taxon>
        <taxon>Flavobacteriia</taxon>
        <taxon>Flavobacteriales</taxon>
        <taxon>Flavobacteriaceae</taxon>
        <taxon>Mariniflexile</taxon>
    </lineage>
</organism>
<sequence>MNKLDYIKSFKGKSFDRSPSPLMRWLNPTVLKANTGSLEFQYQIRPEWLNPVGNLHGGITSAIIDDVLGATMFTLDDPFFFTTINNVIDYFSIAKPNEVIIAETSIIKYGKKFINAQCSIWNKDKSRLIAKGYSNLYKTDFKTETIIP</sequence>
<evidence type="ECO:0000313" key="4">
    <source>
        <dbReference type="EMBL" id="MBP0905053.1"/>
    </source>
</evidence>
<dbReference type="InterPro" id="IPR029069">
    <property type="entry name" value="HotDog_dom_sf"/>
</dbReference>
<reference evidence="4 5" key="1">
    <citation type="submission" date="2021-04" db="EMBL/GenBank/DDBJ databases">
        <title>Mariniflexile gromovii gen. nov., sp. nov., a gliding bacterium isolated from the sea urchin Strongylocentrotus intermedius.</title>
        <authorList>
            <person name="Ko S."/>
            <person name="Le V."/>
            <person name="Ahn C.-Y."/>
            <person name="Oh H.-M."/>
        </authorList>
    </citation>
    <scope>NUCLEOTIDE SEQUENCE [LARGE SCALE GENOMIC DNA]</scope>
    <source>
        <strain evidence="4 5">KCTC 12570</strain>
    </source>
</reference>
<accession>A0ABS4BXD5</accession>
<feature type="domain" description="Thioesterase" evidence="3">
    <location>
        <begin position="53"/>
        <end position="125"/>
    </location>
</feature>
<dbReference type="Proteomes" id="UP000670776">
    <property type="component" value="Unassembled WGS sequence"/>
</dbReference>
<dbReference type="CDD" id="cd03443">
    <property type="entry name" value="PaaI_thioesterase"/>
    <property type="match status" value="1"/>
</dbReference>
<dbReference type="InterPro" id="IPR006683">
    <property type="entry name" value="Thioestr_dom"/>
</dbReference>
<evidence type="ECO:0000256" key="2">
    <source>
        <dbReference type="ARBA" id="ARBA00022801"/>
    </source>
</evidence>
<evidence type="ECO:0000313" key="5">
    <source>
        <dbReference type="Proteomes" id="UP000670776"/>
    </source>
</evidence>
<dbReference type="PANTHER" id="PTHR21660">
    <property type="entry name" value="THIOESTERASE SUPERFAMILY MEMBER-RELATED"/>
    <property type="match status" value="1"/>
</dbReference>
<keyword evidence="2" id="KW-0378">Hydrolase</keyword>
<comment type="caution">
    <text evidence="4">The sequence shown here is derived from an EMBL/GenBank/DDBJ whole genome shotgun (WGS) entry which is preliminary data.</text>
</comment>